<feature type="transmembrane region" description="Helical" evidence="1">
    <location>
        <begin position="70"/>
        <end position="94"/>
    </location>
</feature>
<dbReference type="RefSeq" id="WP_345129332.1">
    <property type="nucleotide sequence ID" value="NZ_BAABAT010000012.1"/>
</dbReference>
<sequence length="161" mass="17299">MAYAYQPQQAWNSYPMRSTAPISLHIVAIFQYLMGLLVLGTAALMALALARIAPEWHVSAGSDVFTTRPAAITTATYAVIGMVAAVGLIAIVLGRKVQSGRKWARIVLTGLNGLSVAGGVWQGYTAGAPYGATLLSIAFPLLFVILLNTRAARNWCHYRTY</sequence>
<reference evidence="3" key="1">
    <citation type="journal article" date="2019" name="Int. J. Syst. Evol. Microbiol.">
        <title>The Global Catalogue of Microorganisms (GCM) 10K type strain sequencing project: providing services to taxonomists for standard genome sequencing and annotation.</title>
        <authorList>
            <consortium name="The Broad Institute Genomics Platform"/>
            <consortium name="The Broad Institute Genome Sequencing Center for Infectious Disease"/>
            <person name="Wu L."/>
            <person name="Ma J."/>
        </authorList>
    </citation>
    <scope>NUCLEOTIDE SEQUENCE [LARGE SCALE GENOMIC DNA]</scope>
    <source>
        <strain evidence="3">JCM 17441</strain>
    </source>
</reference>
<proteinExistence type="predicted"/>
<keyword evidence="3" id="KW-1185">Reference proteome</keyword>
<organism evidence="2 3">
    <name type="scientific">Dactylosporangium darangshiense</name>
    <dbReference type="NCBI Taxonomy" id="579108"/>
    <lineage>
        <taxon>Bacteria</taxon>
        <taxon>Bacillati</taxon>
        <taxon>Actinomycetota</taxon>
        <taxon>Actinomycetes</taxon>
        <taxon>Micromonosporales</taxon>
        <taxon>Micromonosporaceae</taxon>
        <taxon>Dactylosporangium</taxon>
    </lineage>
</organism>
<dbReference type="EMBL" id="BAABAT010000012">
    <property type="protein sequence ID" value="GAA4252165.1"/>
    <property type="molecule type" value="Genomic_DNA"/>
</dbReference>
<dbReference type="Proteomes" id="UP001500620">
    <property type="component" value="Unassembled WGS sequence"/>
</dbReference>
<evidence type="ECO:0000313" key="2">
    <source>
        <dbReference type="EMBL" id="GAA4252165.1"/>
    </source>
</evidence>
<evidence type="ECO:0008006" key="4">
    <source>
        <dbReference type="Google" id="ProtNLM"/>
    </source>
</evidence>
<keyword evidence="1" id="KW-1133">Transmembrane helix</keyword>
<name>A0ABP8DBW1_9ACTN</name>
<evidence type="ECO:0000313" key="3">
    <source>
        <dbReference type="Proteomes" id="UP001500620"/>
    </source>
</evidence>
<protein>
    <recommendedName>
        <fullName evidence="4">Integral membrane protein</fullName>
    </recommendedName>
</protein>
<comment type="caution">
    <text evidence="2">The sequence shown here is derived from an EMBL/GenBank/DDBJ whole genome shotgun (WGS) entry which is preliminary data.</text>
</comment>
<accession>A0ABP8DBW1</accession>
<feature type="transmembrane region" description="Helical" evidence="1">
    <location>
        <begin position="130"/>
        <end position="149"/>
    </location>
</feature>
<gene>
    <name evidence="2" type="ORF">GCM10022255_047590</name>
</gene>
<feature type="transmembrane region" description="Helical" evidence="1">
    <location>
        <begin position="26"/>
        <end position="50"/>
    </location>
</feature>
<feature type="transmembrane region" description="Helical" evidence="1">
    <location>
        <begin position="106"/>
        <end position="124"/>
    </location>
</feature>
<keyword evidence="1" id="KW-0812">Transmembrane</keyword>
<keyword evidence="1" id="KW-0472">Membrane</keyword>
<evidence type="ECO:0000256" key="1">
    <source>
        <dbReference type="SAM" id="Phobius"/>
    </source>
</evidence>